<gene>
    <name evidence="2" type="ORF">EF807_05815</name>
</gene>
<protein>
    <submittedName>
        <fullName evidence="2">Helix-turn-helix domain-containing protein</fullName>
    </submittedName>
</protein>
<dbReference type="GO" id="GO:0003677">
    <property type="term" value="F:DNA binding"/>
    <property type="evidence" value="ECO:0007669"/>
    <property type="project" value="InterPro"/>
</dbReference>
<dbReference type="PIRSF" id="PIRSF005978">
    <property type="entry name" value="HTH_MJ0621_prd"/>
    <property type="match status" value="1"/>
</dbReference>
<dbReference type="SUPFAM" id="SSF47413">
    <property type="entry name" value="lambda repressor-like DNA-binding domains"/>
    <property type="match status" value="1"/>
</dbReference>
<feature type="domain" description="HTH cro/C1-type" evidence="1">
    <location>
        <begin position="40"/>
        <end position="69"/>
    </location>
</feature>
<evidence type="ECO:0000313" key="2">
    <source>
        <dbReference type="EMBL" id="RZN68489.1"/>
    </source>
</evidence>
<dbReference type="AlphaFoldDB" id="A0A520KX27"/>
<dbReference type="InterPro" id="IPR001387">
    <property type="entry name" value="Cro/C1-type_HTH"/>
</dbReference>
<evidence type="ECO:0000313" key="3">
    <source>
        <dbReference type="Proteomes" id="UP000320766"/>
    </source>
</evidence>
<reference evidence="2 3" key="1">
    <citation type="journal article" date="2019" name="Nat. Microbiol.">
        <title>Wide diversity of methane and short-chain alkane metabolisms in uncultured archaea.</title>
        <authorList>
            <person name="Borrel G."/>
            <person name="Adam P.S."/>
            <person name="McKay L.J."/>
            <person name="Chen L.X."/>
            <person name="Sierra-Garcia I.N."/>
            <person name="Sieber C.M."/>
            <person name="Letourneur Q."/>
            <person name="Ghozlane A."/>
            <person name="Andersen G.L."/>
            <person name="Li W.J."/>
            <person name="Hallam S.J."/>
            <person name="Muyzer G."/>
            <person name="de Oliveira V.M."/>
            <person name="Inskeep W.P."/>
            <person name="Banfield J.F."/>
            <person name="Gribaldo S."/>
        </authorList>
    </citation>
    <scope>NUCLEOTIDE SEQUENCE [LARGE SCALE GENOMIC DNA]</scope>
    <source>
        <strain evidence="2">NM1b</strain>
    </source>
</reference>
<proteinExistence type="predicted"/>
<sequence>MDDIERLLHSILKSDEEFRRVLDKAIRERYKNILVFSNVSGIPASTLYKILSGRRKPNIKTLRKICGALAGERNEEEVIAVIAARAVLDETLNRDVEIGGRRFRIREYPAYTMEDAIVSAIKAERDGAVGLVCAPIVSPTVEKIISIPVAIIMPHESISKAIEIVGKKVFPFVNGD</sequence>
<name>A0A520KX27_9EURY</name>
<comment type="caution">
    <text evidence="2">The sequence shown here is derived from an EMBL/GenBank/DDBJ whole genome shotgun (WGS) entry which is preliminary data.</text>
</comment>
<dbReference type="InterPro" id="IPR016472">
    <property type="entry name" value="Tscrpt_reg_MJ0621_prd"/>
</dbReference>
<dbReference type="Pfam" id="PF01381">
    <property type="entry name" value="HTH_3"/>
    <property type="match status" value="1"/>
</dbReference>
<accession>A0A520KX27</accession>
<dbReference type="CDD" id="cd00093">
    <property type="entry name" value="HTH_XRE"/>
    <property type="match status" value="1"/>
</dbReference>
<dbReference type="EMBL" id="RXIL01000105">
    <property type="protein sequence ID" value="RZN68489.1"/>
    <property type="molecule type" value="Genomic_DNA"/>
</dbReference>
<evidence type="ECO:0000259" key="1">
    <source>
        <dbReference type="PROSITE" id="PS50943"/>
    </source>
</evidence>
<dbReference type="Gene3D" id="1.10.260.40">
    <property type="entry name" value="lambda repressor-like DNA-binding domains"/>
    <property type="match status" value="1"/>
</dbReference>
<dbReference type="Proteomes" id="UP000320766">
    <property type="component" value="Unassembled WGS sequence"/>
</dbReference>
<dbReference type="PROSITE" id="PS50943">
    <property type="entry name" value="HTH_CROC1"/>
    <property type="match status" value="1"/>
</dbReference>
<organism evidence="2 3">
    <name type="scientific">Candidatus Methanolliviera hydrocarbonicum</name>
    <dbReference type="NCBI Taxonomy" id="2491085"/>
    <lineage>
        <taxon>Archaea</taxon>
        <taxon>Methanobacteriati</taxon>
        <taxon>Methanobacteriota</taxon>
        <taxon>Candidatus Methanoliparia</taxon>
        <taxon>Candidatus Methanoliparales</taxon>
        <taxon>Candidatus Methanollivieraceae</taxon>
        <taxon>Candidatus Methanolliviera</taxon>
    </lineage>
</organism>
<dbReference type="InterPro" id="IPR010982">
    <property type="entry name" value="Lambda_DNA-bd_dom_sf"/>
</dbReference>